<keyword evidence="2" id="KW-1185">Reference proteome</keyword>
<sequence>MNHSGHREIPGLCTCLDSGELKQGVLNNHRVGPPKTDITVDMTQFINLPREAAGTGGALPMIKQPHTEVNFPGRSRKLQQEQRAGVSLPEHSVFSLPHRHVVHGFGEVAFAAADRLSCGHKEK</sequence>
<gene>
    <name evidence="1" type="ORF">chiPu_0001674</name>
</gene>
<reference evidence="1 2" key="1">
    <citation type="journal article" date="2018" name="Nat. Ecol. Evol.">
        <title>Shark genomes provide insights into elasmobranch evolution and the origin of vertebrates.</title>
        <authorList>
            <person name="Hara Y"/>
            <person name="Yamaguchi K"/>
            <person name="Onimaru K"/>
            <person name="Kadota M"/>
            <person name="Koyanagi M"/>
            <person name="Keeley SD"/>
            <person name="Tatsumi K"/>
            <person name="Tanaka K"/>
            <person name="Motone F"/>
            <person name="Kageyama Y"/>
            <person name="Nozu R"/>
            <person name="Adachi N"/>
            <person name="Nishimura O"/>
            <person name="Nakagawa R"/>
            <person name="Tanegashima C"/>
            <person name="Kiyatake I"/>
            <person name="Matsumoto R"/>
            <person name="Murakumo K"/>
            <person name="Nishida K"/>
            <person name="Terakita A"/>
            <person name="Kuratani S"/>
            <person name="Sato K"/>
            <person name="Hyodo S Kuraku.S."/>
        </authorList>
    </citation>
    <scope>NUCLEOTIDE SEQUENCE [LARGE SCALE GENOMIC DNA]</scope>
</reference>
<protein>
    <submittedName>
        <fullName evidence="1">Uncharacterized protein</fullName>
    </submittedName>
</protein>
<dbReference type="AlphaFoldDB" id="A0A401RYW7"/>
<comment type="caution">
    <text evidence="1">The sequence shown here is derived from an EMBL/GenBank/DDBJ whole genome shotgun (WGS) entry which is preliminary data.</text>
</comment>
<evidence type="ECO:0000313" key="2">
    <source>
        <dbReference type="Proteomes" id="UP000287033"/>
    </source>
</evidence>
<dbReference type="EMBL" id="BEZZ01000025">
    <property type="protein sequence ID" value="GCC23280.1"/>
    <property type="molecule type" value="Genomic_DNA"/>
</dbReference>
<dbReference type="Proteomes" id="UP000287033">
    <property type="component" value="Unassembled WGS sequence"/>
</dbReference>
<organism evidence="1 2">
    <name type="scientific">Chiloscyllium punctatum</name>
    <name type="common">Brownbanded bambooshark</name>
    <name type="synonym">Hemiscyllium punctatum</name>
    <dbReference type="NCBI Taxonomy" id="137246"/>
    <lineage>
        <taxon>Eukaryota</taxon>
        <taxon>Metazoa</taxon>
        <taxon>Chordata</taxon>
        <taxon>Craniata</taxon>
        <taxon>Vertebrata</taxon>
        <taxon>Chondrichthyes</taxon>
        <taxon>Elasmobranchii</taxon>
        <taxon>Galeomorphii</taxon>
        <taxon>Galeoidea</taxon>
        <taxon>Orectolobiformes</taxon>
        <taxon>Hemiscylliidae</taxon>
        <taxon>Chiloscyllium</taxon>
    </lineage>
</organism>
<proteinExistence type="predicted"/>
<evidence type="ECO:0000313" key="1">
    <source>
        <dbReference type="EMBL" id="GCC23280.1"/>
    </source>
</evidence>
<name>A0A401RYW7_CHIPU</name>
<accession>A0A401RYW7</accession>